<keyword evidence="4 7" id="KW-0793">Thylakoid</keyword>
<evidence type="ECO:0000256" key="1">
    <source>
        <dbReference type="ARBA" id="ARBA00004170"/>
    </source>
</evidence>
<keyword evidence="3 7" id="KW-0249">Electron transport</keyword>
<name>A0A8K1ZXR8_9CYAN</name>
<dbReference type="GO" id="GO:0019898">
    <property type="term" value="C:extrinsic component of membrane"/>
    <property type="evidence" value="ECO:0007669"/>
    <property type="project" value="InterPro"/>
</dbReference>
<evidence type="ECO:0000313" key="9">
    <source>
        <dbReference type="Proteomes" id="UP000607397"/>
    </source>
</evidence>
<comment type="subunit">
    <text evidence="7">PSII is composed of 1 copy each of membrane proteins PsbA, PsbB, PsbC, PsbD, PsbE, PsbF, PsbH, PsbI, PsbJ, PsbK, PsbL, PsbM, PsbT, PsbX, PsbY, PsbZ, Psb30/Ycf12, peripheral proteins PsbO, CyanoQ (PsbQ), PsbU, PsbV and a large number of cofactors. It forms dimeric complexes.</text>
</comment>
<dbReference type="InterPro" id="IPR010527">
    <property type="entry name" value="PSII_PsbU"/>
</dbReference>
<evidence type="ECO:0000256" key="2">
    <source>
        <dbReference type="ARBA" id="ARBA00010827"/>
    </source>
</evidence>
<dbReference type="RefSeq" id="WP_161824505.1">
    <property type="nucleotide sequence ID" value="NZ_WVIC01000008.1"/>
</dbReference>
<organism evidence="8 9">
    <name type="scientific">Petrachloros mirabilis ULC683</name>
    <dbReference type="NCBI Taxonomy" id="2781853"/>
    <lineage>
        <taxon>Bacteria</taxon>
        <taxon>Bacillati</taxon>
        <taxon>Cyanobacteriota</taxon>
        <taxon>Cyanophyceae</taxon>
        <taxon>Synechococcales</taxon>
        <taxon>Petrachlorosaceae</taxon>
        <taxon>Petrachloros</taxon>
        <taxon>Petrachloros mirabilis</taxon>
    </lineage>
</organism>
<evidence type="ECO:0000256" key="4">
    <source>
        <dbReference type="ARBA" id="ARBA00023078"/>
    </source>
</evidence>
<keyword evidence="6 7" id="KW-0604">Photosystem II</keyword>
<evidence type="ECO:0000256" key="3">
    <source>
        <dbReference type="ARBA" id="ARBA00022982"/>
    </source>
</evidence>
<keyword evidence="5 7" id="KW-0472">Membrane</keyword>
<keyword evidence="7" id="KW-0602">Photosynthesis</keyword>
<dbReference type="AlphaFoldDB" id="A0A8K1ZXR8"/>
<dbReference type="NCBIfam" id="NF002708">
    <property type="entry name" value="PRK02515.1"/>
    <property type="match status" value="1"/>
</dbReference>
<dbReference type="GO" id="GO:0009654">
    <property type="term" value="C:photosystem II oxygen evolving complex"/>
    <property type="evidence" value="ECO:0007669"/>
    <property type="project" value="InterPro"/>
</dbReference>
<accession>A0A8K1ZXR8</accession>
<dbReference type="Proteomes" id="UP000607397">
    <property type="component" value="Unassembled WGS sequence"/>
</dbReference>
<gene>
    <name evidence="7 8" type="primary">psbU</name>
    <name evidence="8" type="ORF">GS597_05785</name>
</gene>
<dbReference type="GO" id="GO:0031676">
    <property type="term" value="C:plasma membrane-derived thylakoid membrane"/>
    <property type="evidence" value="ECO:0007669"/>
    <property type="project" value="UniProtKB-SubCell"/>
</dbReference>
<dbReference type="PROSITE" id="PS51257">
    <property type="entry name" value="PROKAR_LIPOPROTEIN"/>
    <property type="match status" value="1"/>
</dbReference>
<dbReference type="EMBL" id="WVIC01000008">
    <property type="protein sequence ID" value="NCJ06031.1"/>
    <property type="molecule type" value="Genomic_DNA"/>
</dbReference>
<dbReference type="GO" id="GO:0042549">
    <property type="term" value="P:photosystem II stabilization"/>
    <property type="evidence" value="ECO:0007669"/>
    <property type="project" value="InterPro"/>
</dbReference>
<evidence type="ECO:0000313" key="8">
    <source>
        <dbReference type="EMBL" id="NCJ06031.1"/>
    </source>
</evidence>
<proteinExistence type="inferred from homology"/>
<keyword evidence="7" id="KW-0813">Transport</keyword>
<dbReference type="HAMAP" id="MF_00589">
    <property type="entry name" value="PSII_PsbU"/>
    <property type="match status" value="1"/>
</dbReference>
<evidence type="ECO:0000256" key="5">
    <source>
        <dbReference type="ARBA" id="ARBA00023136"/>
    </source>
</evidence>
<dbReference type="Gene3D" id="1.10.150.320">
    <property type="entry name" value="Photosystem II 12 kDa extrinsic protein"/>
    <property type="match status" value="1"/>
</dbReference>
<dbReference type="Pfam" id="PF06514">
    <property type="entry name" value="PsbU"/>
    <property type="match status" value="1"/>
</dbReference>
<protein>
    <recommendedName>
        <fullName evidence="7">Photosystem II extrinsic protein U</fullName>
        <shortName evidence="7">PSII-U</shortName>
        <shortName evidence="7">PsbU</shortName>
    </recommendedName>
    <alternativeName>
        <fullName evidence="7">Photosystem II 12 kDa extrinsic protein</fullName>
        <shortName evidence="7">PS II complex 12 kDa extrinsic protein</shortName>
    </alternativeName>
</protein>
<comment type="subcellular location">
    <subcellularLocation>
        <location evidence="7">Cellular thylakoid membrane</location>
        <topology evidence="7">Peripheral membrane protein</topology>
        <orientation evidence="7">Lumenal side</orientation>
    </subcellularLocation>
    <subcellularLocation>
        <location evidence="1">Membrane</location>
        <topology evidence="1">Peripheral membrane protein</topology>
    </subcellularLocation>
</comment>
<comment type="function">
    <text evidence="7">One of the extrinsic, lumenal subunits of photosystem II (PSII). PSII is a light-driven water plastoquinone oxidoreductase, using light energy to abstract electrons from H(2)O, generating a proton gradient subsequently used for ATP formation. The extrinsic proteins stabilize the structure of photosystem II oxygen-evolving complex (OEC), the ion environment of oxygen evolution and protect the OEC against heat-induced inactivation.</text>
</comment>
<sequence>MRSLVRRLSLLSLLVLGCLSFTSWFQPAFALGVSEPSMPILAFTEASQNAVDAKLSGGFGKKIDLNNTNVMAFAKYRGLYPTLAGTIVQNAPYDDVGDILALPGLTDSQKSILKANLDNFTVTPVEAALVEGSDRFNNGVYK</sequence>
<dbReference type="SUPFAM" id="SSF81585">
    <property type="entry name" value="PsbU/PolX domain-like"/>
    <property type="match status" value="1"/>
</dbReference>
<comment type="similarity">
    <text evidence="2 7">Belongs to the PsbU family.</text>
</comment>
<keyword evidence="9" id="KW-1185">Reference proteome</keyword>
<reference evidence="8" key="1">
    <citation type="submission" date="2019-12" db="EMBL/GenBank/DDBJ databases">
        <title>High-Quality draft genome sequences of three cyanobacteria isolated from the limestone walls of the Old Cathedral of Coimbra.</title>
        <authorList>
            <person name="Tiago I."/>
            <person name="Soares F."/>
            <person name="Portugal A."/>
        </authorList>
    </citation>
    <scope>NUCLEOTIDE SEQUENCE [LARGE SCALE GENOMIC DNA]</scope>
    <source>
        <strain evidence="8">C</strain>
    </source>
</reference>
<dbReference type="GO" id="GO:0015979">
    <property type="term" value="P:photosynthesis"/>
    <property type="evidence" value="ECO:0007669"/>
    <property type="project" value="UniProtKB-UniRule"/>
</dbReference>
<comment type="caution">
    <text evidence="8">The sequence shown here is derived from an EMBL/GenBank/DDBJ whole genome shotgun (WGS) entry which is preliminary data.</text>
</comment>
<evidence type="ECO:0000256" key="7">
    <source>
        <dbReference type="HAMAP-Rule" id="MF_00589"/>
    </source>
</evidence>
<evidence type="ECO:0000256" key="6">
    <source>
        <dbReference type="ARBA" id="ARBA00023276"/>
    </source>
</evidence>